<organism evidence="1 2">
    <name type="scientific">Rhynchosporium agropyri</name>
    <dbReference type="NCBI Taxonomy" id="914238"/>
    <lineage>
        <taxon>Eukaryota</taxon>
        <taxon>Fungi</taxon>
        <taxon>Dikarya</taxon>
        <taxon>Ascomycota</taxon>
        <taxon>Pezizomycotina</taxon>
        <taxon>Leotiomycetes</taxon>
        <taxon>Helotiales</taxon>
        <taxon>Ploettnerulaceae</taxon>
        <taxon>Rhynchosporium</taxon>
    </lineage>
</organism>
<reference evidence="2" key="1">
    <citation type="submission" date="2016-03" db="EMBL/GenBank/DDBJ databases">
        <authorList>
            <person name="Guldener U."/>
        </authorList>
    </citation>
    <scope>NUCLEOTIDE SEQUENCE [LARGE SCALE GENOMIC DNA]</scope>
    <source>
        <strain evidence="2">04CH-RAC-A.6.1</strain>
    </source>
</reference>
<gene>
    <name evidence="1" type="ORF">RAG0_03424</name>
</gene>
<dbReference type="Proteomes" id="UP000178912">
    <property type="component" value="Unassembled WGS sequence"/>
</dbReference>
<dbReference type="AlphaFoldDB" id="A0A1E1K4V1"/>
<name>A0A1E1K4V1_9HELO</name>
<evidence type="ECO:0000313" key="2">
    <source>
        <dbReference type="Proteomes" id="UP000178912"/>
    </source>
</evidence>
<sequence length="100" mass="11580">MEWLADQARGRGQVKLHLLSERGGYNKMAATDLKYELPTQWNLSFIVLKKLIVINVCCMRETTGIRYKLEDRLVAQDGESYTFVKAIYEGGNISDYPKRY</sequence>
<evidence type="ECO:0000313" key="1">
    <source>
        <dbReference type="EMBL" id="CZS92920.1"/>
    </source>
</evidence>
<protein>
    <submittedName>
        <fullName evidence="1">Uncharacterized protein</fullName>
    </submittedName>
</protein>
<accession>A0A1E1K4V1</accession>
<dbReference type="EMBL" id="FJUX01000014">
    <property type="protein sequence ID" value="CZS92920.1"/>
    <property type="molecule type" value="Genomic_DNA"/>
</dbReference>
<proteinExistence type="predicted"/>
<keyword evidence="2" id="KW-1185">Reference proteome</keyword>